<name>M1DJI6_SOLTU</name>
<dbReference type="AlphaFoldDB" id="M1DJI6"/>
<keyword evidence="2" id="KW-1185">Reference proteome</keyword>
<organism evidence="1 2">
    <name type="scientific">Solanum tuberosum</name>
    <name type="common">Potato</name>
    <dbReference type="NCBI Taxonomy" id="4113"/>
    <lineage>
        <taxon>Eukaryota</taxon>
        <taxon>Viridiplantae</taxon>
        <taxon>Streptophyta</taxon>
        <taxon>Embryophyta</taxon>
        <taxon>Tracheophyta</taxon>
        <taxon>Spermatophyta</taxon>
        <taxon>Magnoliopsida</taxon>
        <taxon>eudicotyledons</taxon>
        <taxon>Gunneridae</taxon>
        <taxon>Pentapetalae</taxon>
        <taxon>asterids</taxon>
        <taxon>lamiids</taxon>
        <taxon>Solanales</taxon>
        <taxon>Solanaceae</taxon>
        <taxon>Solanoideae</taxon>
        <taxon>Solaneae</taxon>
        <taxon>Solanum</taxon>
    </lineage>
</organism>
<dbReference type="Proteomes" id="UP000011115">
    <property type="component" value="Unassembled WGS sequence"/>
</dbReference>
<evidence type="ECO:0000313" key="1">
    <source>
        <dbReference type="EnsemblPlants" id="PGSC0003DMT400090051"/>
    </source>
</evidence>
<proteinExistence type="predicted"/>
<dbReference type="STRING" id="4113.M1DJI6"/>
<dbReference type="PANTHER" id="PTHR37616:SF3">
    <property type="entry name" value="BZIP DOMAIN-CONTAINING PROTEIN"/>
    <property type="match status" value="1"/>
</dbReference>
<protein>
    <submittedName>
        <fullName evidence="1">Transcription factor hy5</fullName>
    </submittedName>
</protein>
<dbReference type="EnsemblPlants" id="PGSC0003DMT400090051">
    <property type="protein sequence ID" value="PGSC0003DMT400090051"/>
    <property type="gene ID" value="PGSC0003DMG400039622"/>
</dbReference>
<accession>M1DJI6</accession>
<dbReference type="Gramene" id="PGSC0003DMT400090051">
    <property type="protein sequence ID" value="PGSC0003DMT400090051"/>
    <property type="gene ID" value="PGSC0003DMG400039622"/>
</dbReference>
<dbReference type="PaxDb" id="4113-PGSC0003DMT400090051"/>
<dbReference type="InParanoid" id="M1DJI6"/>
<reference evidence="2" key="1">
    <citation type="journal article" date="2011" name="Nature">
        <title>Genome sequence and analysis of the tuber crop potato.</title>
        <authorList>
            <consortium name="The Potato Genome Sequencing Consortium"/>
        </authorList>
    </citation>
    <scope>NUCLEOTIDE SEQUENCE [LARGE SCALE GENOMIC DNA]</scope>
    <source>
        <strain evidence="2">cv. DM1-3 516 R44</strain>
    </source>
</reference>
<reference evidence="1" key="2">
    <citation type="submission" date="2015-06" db="UniProtKB">
        <authorList>
            <consortium name="EnsemblPlants"/>
        </authorList>
    </citation>
    <scope>IDENTIFICATION</scope>
    <source>
        <strain evidence="1">DM1-3 516 R44</strain>
    </source>
</reference>
<evidence type="ECO:0000313" key="2">
    <source>
        <dbReference type="Proteomes" id="UP000011115"/>
    </source>
</evidence>
<dbReference type="HOGENOM" id="CLU_2241411_0_0_1"/>
<dbReference type="PANTHER" id="PTHR37616">
    <property type="entry name" value="BZIP TRANSCRIPTION FACTOR 60-LIKE"/>
    <property type="match status" value="1"/>
</dbReference>
<sequence length="105" mass="11232">MSESFVKHHGRVLNIDGPVNGTGYSGKYGGIDHSSLCGRGGQGESNQQNTNKASDVFVYVGLACDPLATSFYVPRNDTLVKIEGHLVTQSMLASEKSHGISWKCS</sequence>